<dbReference type="SMART" id="SM00052">
    <property type="entry name" value="EAL"/>
    <property type="match status" value="1"/>
</dbReference>
<dbReference type="Pfam" id="PF00563">
    <property type="entry name" value="EAL"/>
    <property type="match status" value="1"/>
</dbReference>
<organism evidence="4 5">
    <name type="scientific">Armatimonas rosea</name>
    <dbReference type="NCBI Taxonomy" id="685828"/>
    <lineage>
        <taxon>Bacteria</taxon>
        <taxon>Bacillati</taxon>
        <taxon>Armatimonadota</taxon>
        <taxon>Armatimonadia</taxon>
        <taxon>Armatimonadales</taxon>
        <taxon>Armatimonadaceae</taxon>
        <taxon>Armatimonas</taxon>
    </lineage>
</organism>
<dbReference type="InterPro" id="IPR000700">
    <property type="entry name" value="PAS-assoc_C"/>
</dbReference>
<feature type="domain" description="GGDEF" evidence="3">
    <location>
        <begin position="340"/>
        <end position="471"/>
    </location>
</feature>
<dbReference type="PANTHER" id="PTHR44757">
    <property type="entry name" value="DIGUANYLATE CYCLASE DGCP"/>
    <property type="match status" value="1"/>
</dbReference>
<feature type="domain" description="PAC" evidence="1">
    <location>
        <begin position="263"/>
        <end position="314"/>
    </location>
</feature>
<dbReference type="InterPro" id="IPR000160">
    <property type="entry name" value="GGDEF_dom"/>
</dbReference>
<keyword evidence="5" id="KW-1185">Reference proteome</keyword>
<dbReference type="InterPro" id="IPR052155">
    <property type="entry name" value="Biofilm_reg_signaling"/>
</dbReference>
<evidence type="ECO:0000313" key="5">
    <source>
        <dbReference type="Proteomes" id="UP000520814"/>
    </source>
</evidence>
<dbReference type="InterPro" id="IPR043128">
    <property type="entry name" value="Rev_trsase/Diguanyl_cyclase"/>
</dbReference>
<dbReference type="Gene3D" id="3.30.450.20">
    <property type="entry name" value="PAS domain"/>
    <property type="match status" value="2"/>
</dbReference>
<dbReference type="EMBL" id="JACHGW010000002">
    <property type="protein sequence ID" value="MBB6050921.1"/>
    <property type="molecule type" value="Genomic_DNA"/>
</dbReference>
<proteinExistence type="predicted"/>
<dbReference type="PROSITE" id="PS50887">
    <property type="entry name" value="GGDEF"/>
    <property type="match status" value="1"/>
</dbReference>
<dbReference type="SMART" id="SM00267">
    <property type="entry name" value="GGDEF"/>
    <property type="match status" value="1"/>
</dbReference>
<evidence type="ECO:0000259" key="3">
    <source>
        <dbReference type="PROSITE" id="PS50887"/>
    </source>
</evidence>
<dbReference type="InterPro" id="IPR001610">
    <property type="entry name" value="PAC"/>
</dbReference>
<name>A0A7W9SQE9_ARMRO</name>
<dbReference type="NCBIfam" id="TIGR00254">
    <property type="entry name" value="GGDEF"/>
    <property type="match status" value="1"/>
</dbReference>
<dbReference type="PANTHER" id="PTHR44757:SF2">
    <property type="entry name" value="BIOFILM ARCHITECTURE MAINTENANCE PROTEIN MBAA"/>
    <property type="match status" value="1"/>
</dbReference>
<dbReference type="AlphaFoldDB" id="A0A7W9SQE9"/>
<dbReference type="Gene3D" id="3.20.20.450">
    <property type="entry name" value="EAL domain"/>
    <property type="match status" value="1"/>
</dbReference>
<protein>
    <submittedName>
        <fullName evidence="4">Diguanylate cyclase (GGDEF)-like protein</fullName>
    </submittedName>
</protein>
<dbReference type="InterPro" id="IPR029787">
    <property type="entry name" value="Nucleotide_cyclase"/>
</dbReference>
<feature type="domain" description="EAL" evidence="2">
    <location>
        <begin position="480"/>
        <end position="740"/>
    </location>
</feature>
<evidence type="ECO:0000259" key="1">
    <source>
        <dbReference type="PROSITE" id="PS50113"/>
    </source>
</evidence>
<dbReference type="InterPro" id="IPR035919">
    <property type="entry name" value="EAL_sf"/>
</dbReference>
<dbReference type="PROSITE" id="PS50113">
    <property type="entry name" value="PAC"/>
    <property type="match status" value="2"/>
</dbReference>
<dbReference type="SUPFAM" id="SSF55785">
    <property type="entry name" value="PYP-like sensor domain (PAS domain)"/>
    <property type="match status" value="2"/>
</dbReference>
<dbReference type="RefSeq" id="WP_184196761.1">
    <property type="nucleotide sequence ID" value="NZ_JACHGW010000002.1"/>
</dbReference>
<evidence type="ECO:0000313" key="4">
    <source>
        <dbReference type="EMBL" id="MBB6050921.1"/>
    </source>
</evidence>
<comment type="caution">
    <text evidence="4">The sequence shown here is derived from an EMBL/GenBank/DDBJ whole genome shotgun (WGS) entry which is preliminary data.</text>
</comment>
<dbReference type="InterPro" id="IPR001633">
    <property type="entry name" value="EAL_dom"/>
</dbReference>
<dbReference type="CDD" id="cd01949">
    <property type="entry name" value="GGDEF"/>
    <property type="match status" value="1"/>
</dbReference>
<reference evidence="4 5" key="1">
    <citation type="submission" date="2020-08" db="EMBL/GenBank/DDBJ databases">
        <title>Genomic Encyclopedia of Type Strains, Phase IV (KMG-IV): sequencing the most valuable type-strain genomes for metagenomic binning, comparative biology and taxonomic classification.</title>
        <authorList>
            <person name="Goeker M."/>
        </authorList>
    </citation>
    <scope>NUCLEOTIDE SEQUENCE [LARGE SCALE GENOMIC DNA]</scope>
    <source>
        <strain evidence="4 5">DSM 23562</strain>
    </source>
</reference>
<dbReference type="CDD" id="cd01948">
    <property type="entry name" value="EAL"/>
    <property type="match status" value="1"/>
</dbReference>
<dbReference type="InterPro" id="IPR035965">
    <property type="entry name" value="PAS-like_dom_sf"/>
</dbReference>
<dbReference type="SMART" id="SM00086">
    <property type="entry name" value="PAC"/>
    <property type="match status" value="2"/>
</dbReference>
<feature type="domain" description="PAC" evidence="1">
    <location>
        <begin position="113"/>
        <end position="164"/>
    </location>
</feature>
<dbReference type="Gene3D" id="3.30.70.270">
    <property type="match status" value="1"/>
</dbReference>
<dbReference type="SUPFAM" id="SSF55073">
    <property type="entry name" value="Nucleotide cyclase"/>
    <property type="match status" value="1"/>
</dbReference>
<evidence type="ECO:0000259" key="2">
    <source>
        <dbReference type="PROSITE" id="PS50883"/>
    </source>
</evidence>
<dbReference type="Proteomes" id="UP000520814">
    <property type="component" value="Unassembled WGS sequence"/>
</dbReference>
<dbReference type="PROSITE" id="PS50883">
    <property type="entry name" value="EAL"/>
    <property type="match status" value="1"/>
</dbReference>
<dbReference type="SUPFAM" id="SSF141868">
    <property type="entry name" value="EAL domain-like"/>
    <property type="match status" value="1"/>
</dbReference>
<sequence length="748" mass="83050">MAQTTPHPPAAGDEHLTRVLSTSHCLLWEATVTEIKVASSDLVPSQYFDTEEKTILDWDLTVHLPEAVHRWLPLAWPEGTSFEEAFCNARDEDDWVSCDEISKKVLRTGATSYCQSYRLVCADGRRIWIQESATVTALGPGRWHVSGVCTDITALKVAEEALDRVLTTARCIIWRAWIERCPIPESDPLAVEEARAQGMLASGSYFSWDVQLFAEENVRSWLRVPVAPGIDYTEALYRAIEQEDRLASDRSSTEALLTGKSGYTQELRLRTLDGSLRWLQEDVELKRLGPDHWYAVGINTDITERKESEARLSFQANHDPLTGLANRRYLLDALGQLQGHTFALLFVDADNFKLINDNFGHQVGDAVLIALTERLRQSVAGRGLIARLGGDEFTVLLPYASQPEEALALAQRICAELSTPLVLAESTVLVSVSIGIAYSRSGTPQDILRNANTAMHHAKSQGKASYCVFDPHMDDEARERFELERALRQAIQTGEIVPHYQPILHLETHEVVAVEALARWQTKDGCSLSPARFIPVAEETGLILPLGAALLRQACSDMARWRAELPQSRLHINVNVSERQFHDPEFVRMVTSTLEQTGLPATALTLELTESILLQDTDTCLSKLQELDSLGVRLALDDFGTGYSSLSYLSRLPVHALKVDRSFVSALTSTDLKARAQSEEIVRAIIALARALQLEVTAEGIEQQSQYQRLCALGADHGQGYLFTPPLPATALTRFLAQKTALPRLRAA</sequence>
<accession>A0A7W9SQE9</accession>
<gene>
    <name evidence="4" type="ORF">HNQ39_002712</name>
</gene>
<dbReference type="Pfam" id="PF00990">
    <property type="entry name" value="GGDEF"/>
    <property type="match status" value="1"/>
</dbReference>